<evidence type="ECO:0000256" key="5">
    <source>
        <dbReference type="ARBA" id="ARBA00022691"/>
    </source>
</evidence>
<dbReference type="OrthoDB" id="214253at2"/>
<keyword evidence="5" id="KW-0949">S-adenosyl-L-methionine</keyword>
<dbReference type="SUPFAM" id="SSF51971">
    <property type="entry name" value="Nucleotide-binding domain"/>
    <property type="match status" value="1"/>
</dbReference>
<evidence type="ECO:0000256" key="2">
    <source>
        <dbReference type="ARBA" id="ARBA00022603"/>
    </source>
</evidence>
<evidence type="ECO:0000259" key="10">
    <source>
        <dbReference type="Pfam" id="PF01266"/>
    </source>
</evidence>
<keyword evidence="7" id="KW-0274">FAD</keyword>
<name>A0A3S9MU89_9FLAO</name>
<dbReference type="EMBL" id="CP034549">
    <property type="protein sequence ID" value="AZQ42723.1"/>
    <property type="molecule type" value="Genomic_DNA"/>
</dbReference>
<keyword evidence="9" id="KW-0511">Multifunctional enzyme</keyword>
<protein>
    <submittedName>
        <fullName evidence="11">FAD-dependent oxidoreductase</fullName>
    </submittedName>
</protein>
<evidence type="ECO:0000256" key="7">
    <source>
        <dbReference type="ARBA" id="ARBA00022827"/>
    </source>
</evidence>
<keyword evidence="12" id="KW-1185">Reference proteome</keyword>
<gene>
    <name evidence="11" type="ORF">EJ995_00140</name>
</gene>
<dbReference type="Proteomes" id="UP000279600">
    <property type="component" value="Chromosome"/>
</dbReference>
<reference evidence="11 12" key="1">
    <citation type="submission" date="2018-12" db="EMBL/GenBank/DDBJ databases">
        <title>Complete genome of Nonlabens sp. MJ115.</title>
        <authorList>
            <person name="Choi H.S."/>
            <person name="Jung J."/>
        </authorList>
    </citation>
    <scope>NUCLEOTIDE SEQUENCE [LARGE SCALE GENOMIC DNA]</scope>
    <source>
        <strain evidence="11 12">MJ115</strain>
    </source>
</reference>
<dbReference type="GO" id="GO:0008168">
    <property type="term" value="F:methyltransferase activity"/>
    <property type="evidence" value="ECO:0007669"/>
    <property type="project" value="UniProtKB-KW"/>
</dbReference>
<evidence type="ECO:0000256" key="8">
    <source>
        <dbReference type="ARBA" id="ARBA00023002"/>
    </source>
</evidence>
<keyword evidence="1" id="KW-0963">Cytoplasm</keyword>
<keyword evidence="3" id="KW-0285">Flavoprotein</keyword>
<evidence type="ECO:0000256" key="4">
    <source>
        <dbReference type="ARBA" id="ARBA00022679"/>
    </source>
</evidence>
<evidence type="ECO:0000256" key="9">
    <source>
        <dbReference type="ARBA" id="ARBA00023268"/>
    </source>
</evidence>
<dbReference type="Gene3D" id="3.50.50.60">
    <property type="entry name" value="FAD/NAD(P)-binding domain"/>
    <property type="match status" value="1"/>
</dbReference>
<dbReference type="KEGG" id="noj:EJ995_00140"/>
<dbReference type="SUPFAM" id="SSF54373">
    <property type="entry name" value="FAD-linked reductases, C-terminal domain"/>
    <property type="match status" value="1"/>
</dbReference>
<dbReference type="GO" id="GO:0005737">
    <property type="term" value="C:cytoplasm"/>
    <property type="evidence" value="ECO:0007669"/>
    <property type="project" value="TreeGrafter"/>
</dbReference>
<proteinExistence type="predicted"/>
<evidence type="ECO:0000256" key="1">
    <source>
        <dbReference type="ARBA" id="ARBA00022490"/>
    </source>
</evidence>
<dbReference type="AlphaFoldDB" id="A0A3S9MU89"/>
<dbReference type="InterPro" id="IPR036188">
    <property type="entry name" value="FAD/NAD-bd_sf"/>
</dbReference>
<dbReference type="InterPro" id="IPR006076">
    <property type="entry name" value="FAD-dep_OxRdtase"/>
</dbReference>
<dbReference type="GO" id="GO:0016491">
    <property type="term" value="F:oxidoreductase activity"/>
    <property type="evidence" value="ECO:0007669"/>
    <property type="project" value="UniProtKB-KW"/>
</dbReference>
<dbReference type="GO" id="GO:0032259">
    <property type="term" value="P:methylation"/>
    <property type="evidence" value="ECO:0007669"/>
    <property type="project" value="UniProtKB-KW"/>
</dbReference>
<dbReference type="PANTHER" id="PTHR13847">
    <property type="entry name" value="SARCOSINE DEHYDROGENASE-RELATED"/>
    <property type="match status" value="1"/>
</dbReference>
<feature type="domain" description="FAD dependent oxidoreductase" evidence="10">
    <location>
        <begin position="3"/>
        <end position="324"/>
    </location>
</feature>
<dbReference type="RefSeq" id="WP_126444438.1">
    <property type="nucleotide sequence ID" value="NZ_CP034549.1"/>
</dbReference>
<accession>A0A3S9MU89</accession>
<evidence type="ECO:0000313" key="11">
    <source>
        <dbReference type="EMBL" id="AZQ42723.1"/>
    </source>
</evidence>
<keyword evidence="2" id="KW-0489">Methyltransferase</keyword>
<evidence type="ECO:0000256" key="6">
    <source>
        <dbReference type="ARBA" id="ARBA00022694"/>
    </source>
</evidence>
<sequence>MKDAIIVGGGISGCVLAWTWYLQGKEFVWYLDDKKGSSHVAAGVYNPVVLKRFSPVWQAADQLNVLQSFYPQIEKLLGIKVSHPIEIWRRLHDEAEIKTWKRKSQREDLNAFMSNDVFAGEMAGVFAPYGFGKVLQSGWLDVNVFIEKSLLFFTEHQKVRLEELMPGKLQYDVNSVSYNGAVAHSIIWAQGYAAINNPETSQLPMQGNKGELLLIRCTGLKLDSIIKSSVFLMPYTDDLFWVGATYDRDDLSKQTTTHAREWLEARLQQFLKLPYEVVEHKTGIRPTTVDRRPFLGSLQQQQSYVFNGMGSRASLVAPWAAQLLFNHIYNHESLPLEMDIARFNN</sequence>
<evidence type="ECO:0000313" key="12">
    <source>
        <dbReference type="Proteomes" id="UP000279600"/>
    </source>
</evidence>
<evidence type="ECO:0000256" key="3">
    <source>
        <dbReference type="ARBA" id="ARBA00022630"/>
    </source>
</evidence>
<keyword evidence="6" id="KW-0819">tRNA processing</keyword>
<keyword evidence="4" id="KW-0808">Transferase</keyword>
<dbReference type="Gene3D" id="3.30.9.10">
    <property type="entry name" value="D-Amino Acid Oxidase, subunit A, domain 2"/>
    <property type="match status" value="1"/>
</dbReference>
<keyword evidence="8" id="KW-0560">Oxidoreductase</keyword>
<dbReference type="PANTHER" id="PTHR13847:SF283">
    <property type="entry name" value="TRNA 5-METHYLAMINOMETHYL-2-THIOURIDINE BIOSYNTHESIS BIFUNCTIONAL PROTEIN MNMC"/>
    <property type="match status" value="1"/>
</dbReference>
<organism evidence="11 12">
    <name type="scientific">Nonlabens ponticola</name>
    <dbReference type="NCBI Taxonomy" id="2496866"/>
    <lineage>
        <taxon>Bacteria</taxon>
        <taxon>Pseudomonadati</taxon>
        <taxon>Bacteroidota</taxon>
        <taxon>Flavobacteriia</taxon>
        <taxon>Flavobacteriales</taxon>
        <taxon>Flavobacteriaceae</taxon>
        <taxon>Nonlabens</taxon>
    </lineage>
</organism>
<dbReference type="GO" id="GO:0008033">
    <property type="term" value="P:tRNA processing"/>
    <property type="evidence" value="ECO:0007669"/>
    <property type="project" value="UniProtKB-KW"/>
</dbReference>
<dbReference type="Pfam" id="PF01266">
    <property type="entry name" value="DAO"/>
    <property type="match status" value="1"/>
</dbReference>